<name>A0A8H6CRK9_9LECA</name>
<dbReference type="Proteomes" id="UP000593566">
    <property type="component" value="Unassembled WGS sequence"/>
</dbReference>
<sequence length="210" mass="23819">MSRVYNVNNPDPRRAPDLAPRPTFGLWDAIFFLDQHGTSLSQADEVIFGHWDDYADHTVNILHQMIKQTEGLMFSDDEYTDLVRTFQAFPHRPNLSNVLRDNMYDEHECIVKTLADLAQTPVQKVWHMWATRVEEVHQGLAEKMNRCKLQLAQQGEGDFGLANLSLSSNLPKAESLTGLLHKMLDSASEPDNAQDNPATGLEAHMQQMGF</sequence>
<dbReference type="GeneID" id="59336512"/>
<evidence type="ECO:0000313" key="1">
    <source>
        <dbReference type="EMBL" id="KAF6228385.1"/>
    </source>
</evidence>
<dbReference type="RefSeq" id="XP_037156319.1">
    <property type="nucleotide sequence ID" value="XM_037298983.1"/>
</dbReference>
<dbReference type="EMBL" id="JACCJB010000004">
    <property type="protein sequence ID" value="KAF6228385.1"/>
    <property type="molecule type" value="Genomic_DNA"/>
</dbReference>
<reference evidence="1 2" key="1">
    <citation type="journal article" date="2020" name="Genomics">
        <title>Complete, high-quality genomes from long-read metagenomic sequencing of two wolf lichen thalli reveals enigmatic genome architecture.</title>
        <authorList>
            <person name="McKenzie S.K."/>
            <person name="Walston R.F."/>
            <person name="Allen J.L."/>
        </authorList>
    </citation>
    <scope>NUCLEOTIDE SEQUENCE [LARGE SCALE GENOMIC DNA]</scope>
    <source>
        <strain evidence="1">WasteWater1</strain>
    </source>
</reference>
<accession>A0A8H6CRK9</accession>
<gene>
    <name evidence="1" type="ORF">HO133_008115</name>
</gene>
<keyword evidence="2" id="KW-1185">Reference proteome</keyword>
<organism evidence="1 2">
    <name type="scientific">Letharia lupina</name>
    <dbReference type="NCBI Taxonomy" id="560253"/>
    <lineage>
        <taxon>Eukaryota</taxon>
        <taxon>Fungi</taxon>
        <taxon>Dikarya</taxon>
        <taxon>Ascomycota</taxon>
        <taxon>Pezizomycotina</taxon>
        <taxon>Lecanoromycetes</taxon>
        <taxon>OSLEUM clade</taxon>
        <taxon>Lecanoromycetidae</taxon>
        <taxon>Lecanorales</taxon>
        <taxon>Lecanorineae</taxon>
        <taxon>Parmeliaceae</taxon>
        <taxon>Letharia</taxon>
    </lineage>
</organism>
<evidence type="ECO:0000313" key="2">
    <source>
        <dbReference type="Proteomes" id="UP000593566"/>
    </source>
</evidence>
<comment type="caution">
    <text evidence="1">The sequence shown here is derived from an EMBL/GenBank/DDBJ whole genome shotgun (WGS) entry which is preliminary data.</text>
</comment>
<protein>
    <submittedName>
        <fullName evidence="1">Uncharacterized protein</fullName>
    </submittedName>
</protein>
<dbReference type="AlphaFoldDB" id="A0A8H6CRK9"/>
<proteinExistence type="predicted"/>